<dbReference type="SUPFAM" id="SSF51905">
    <property type="entry name" value="FAD/NAD(P)-binding domain"/>
    <property type="match status" value="2"/>
</dbReference>
<dbReference type="AlphaFoldDB" id="A0A397WAU7"/>
<protein>
    <recommendedName>
        <fullName evidence="15">Flavin-containing monooxygenase 1</fullName>
        <ecNumber evidence="14">1.14.13.148</ecNumber>
    </recommendedName>
    <alternativeName>
        <fullName evidence="17">Dimethylaniline monooxygenase [N-oxide-forming] 1</fullName>
    </alternativeName>
    <alternativeName>
        <fullName evidence="13">Dimethylaniline oxidase 1</fullName>
    </alternativeName>
    <alternativeName>
        <fullName evidence="16">Trimethylamine monooxygenase</fullName>
    </alternativeName>
</protein>
<feature type="transmembrane region" description="Helical" evidence="23">
    <location>
        <begin position="504"/>
        <end position="521"/>
    </location>
</feature>
<evidence type="ECO:0000256" key="12">
    <source>
        <dbReference type="ARBA" id="ARBA00023136"/>
    </source>
</evidence>
<evidence type="ECO:0000256" key="9">
    <source>
        <dbReference type="ARBA" id="ARBA00022989"/>
    </source>
</evidence>
<dbReference type="Pfam" id="PF00743">
    <property type="entry name" value="FMO-like"/>
    <property type="match status" value="1"/>
</dbReference>
<keyword evidence="12 23" id="KW-0472">Membrane</keyword>
<dbReference type="EMBL" id="QKWP01000030">
    <property type="protein sequence ID" value="RIB29753.1"/>
    <property type="molecule type" value="Genomic_DNA"/>
</dbReference>
<evidence type="ECO:0000313" key="24">
    <source>
        <dbReference type="EMBL" id="RIB29753.1"/>
    </source>
</evidence>
<dbReference type="PANTHER" id="PTHR23023">
    <property type="entry name" value="DIMETHYLANILINE MONOOXYGENASE"/>
    <property type="match status" value="1"/>
</dbReference>
<dbReference type="GO" id="GO:0004499">
    <property type="term" value="F:N,N-dimethylaniline monooxygenase activity"/>
    <property type="evidence" value="ECO:0007669"/>
    <property type="project" value="InterPro"/>
</dbReference>
<dbReference type="GO" id="GO:0005789">
    <property type="term" value="C:endoplasmic reticulum membrane"/>
    <property type="evidence" value="ECO:0007669"/>
    <property type="project" value="UniProtKB-SubCell"/>
</dbReference>
<reference evidence="24 25" key="1">
    <citation type="submission" date="2018-06" db="EMBL/GenBank/DDBJ databases">
        <title>Comparative genomics reveals the genomic features of Rhizophagus irregularis, R. cerebriforme, R. diaphanum and Gigaspora rosea, and their symbiotic lifestyle signature.</title>
        <authorList>
            <person name="Morin E."/>
            <person name="San Clemente H."/>
            <person name="Chen E.C.H."/>
            <person name="De La Providencia I."/>
            <person name="Hainaut M."/>
            <person name="Kuo A."/>
            <person name="Kohler A."/>
            <person name="Murat C."/>
            <person name="Tang N."/>
            <person name="Roy S."/>
            <person name="Loubradou J."/>
            <person name="Henrissat B."/>
            <person name="Grigoriev I.V."/>
            <person name="Corradi N."/>
            <person name="Roux C."/>
            <person name="Martin F.M."/>
        </authorList>
    </citation>
    <scope>NUCLEOTIDE SEQUENCE [LARGE SCALE GENOMIC DNA]</scope>
    <source>
        <strain evidence="24 25">DAOM 194757</strain>
    </source>
</reference>
<dbReference type="InterPro" id="IPR036188">
    <property type="entry name" value="FAD/NAD-bd_sf"/>
</dbReference>
<sequence length="536" mass="61926">MAKHIAIIGAGISGLTTIKECLDNDLIPICFEQNSSVGGIWRSEEPYSPVYKSILTNTSKERSTFSDFPIPADWPTHLNLSQVEKYIDMYTENFNLLPHIKFNTTVLKVSILPDKRWKVKYIIQCEREEKEEIFDFVFVCSGLNNKPNWPEYKGMNLFKGEQMHAHKYKRTAGFENKRVLVVGYRNSGSDIAVELTHVASQVYLSIRKEKLPWIIPRFINGKAFDHTSRFSAHMTPPFIIGRRFENNAIKSFRYPSHLKPTDPLIASYPVVNCEIFQCLAAGRVIVKPNIKELKSENKQIEFVDGTVLEDIDVVIYSTGYNIDDSFLEENIFTGGCEVEQGYGKDFQKLAWLYKLIFPPKYPNIAFIGFTLGGGAIWPVSEMQARYVISQIKGFIKPLPSQSEMEKSIRNSYESIRKKYCIAARNALRINYVSYMETLSQEIGCYPYSYEIIKKFGFRFWKLIMFGTFTPIHYRLLGRNVWDGAREAITLYNKDNSKTITNRKIYKLLTYLIFLLILLLNGRDGFAKVINYCRFPL</sequence>
<keyword evidence="10" id="KW-0560">Oxidoreductase</keyword>
<comment type="catalytic activity">
    <reaction evidence="21">
        <text>trimethylamine + NADPH + O2 = trimethylamine N-oxide + NADP(+) + H2O</text>
        <dbReference type="Rhea" id="RHEA:31979"/>
        <dbReference type="ChEBI" id="CHEBI:15377"/>
        <dbReference type="ChEBI" id="CHEBI:15379"/>
        <dbReference type="ChEBI" id="CHEBI:15724"/>
        <dbReference type="ChEBI" id="CHEBI:57783"/>
        <dbReference type="ChEBI" id="CHEBI:58349"/>
        <dbReference type="ChEBI" id="CHEBI:58389"/>
        <dbReference type="EC" id="1.14.13.148"/>
    </reaction>
    <physiologicalReaction direction="left-to-right" evidence="21">
        <dbReference type="Rhea" id="RHEA:31980"/>
    </physiologicalReaction>
</comment>
<gene>
    <name evidence="24" type="ORF">C2G38_2011056</name>
</gene>
<evidence type="ECO:0000256" key="15">
    <source>
        <dbReference type="ARBA" id="ARBA00034536"/>
    </source>
</evidence>
<keyword evidence="8" id="KW-0521">NADP</keyword>
<proteinExistence type="inferred from homology"/>
<dbReference type="FunFam" id="3.50.50.60:FF:000159">
    <property type="entry name" value="Dimethylaniline monooxygenase [N-oxide-forming]"/>
    <property type="match status" value="1"/>
</dbReference>
<evidence type="ECO:0000256" key="19">
    <source>
        <dbReference type="ARBA" id="ARBA00047338"/>
    </source>
</evidence>
<keyword evidence="5 23" id="KW-0812">Transmembrane</keyword>
<comment type="catalytic activity">
    <reaction evidence="19">
        <text>hypotaurine + NADH + O2 + H(+) = taurine + NAD(+) + H2O</text>
        <dbReference type="Rhea" id="RHEA:74111"/>
        <dbReference type="ChEBI" id="CHEBI:15377"/>
        <dbReference type="ChEBI" id="CHEBI:15378"/>
        <dbReference type="ChEBI" id="CHEBI:15379"/>
        <dbReference type="ChEBI" id="CHEBI:57540"/>
        <dbReference type="ChEBI" id="CHEBI:57853"/>
        <dbReference type="ChEBI" id="CHEBI:57945"/>
        <dbReference type="ChEBI" id="CHEBI:507393"/>
        <dbReference type="EC" id="1.14.13.8"/>
    </reaction>
    <physiologicalReaction direction="left-to-right" evidence="19">
        <dbReference type="Rhea" id="RHEA:74112"/>
    </physiologicalReaction>
</comment>
<keyword evidence="11 24" id="KW-0503">Monooxygenase</keyword>
<evidence type="ECO:0000256" key="4">
    <source>
        <dbReference type="ARBA" id="ARBA00022630"/>
    </source>
</evidence>
<evidence type="ECO:0000256" key="20">
    <source>
        <dbReference type="ARBA" id="ARBA00048041"/>
    </source>
</evidence>
<dbReference type="PRINTS" id="PR00370">
    <property type="entry name" value="FMOXYGENASE"/>
</dbReference>
<keyword evidence="7" id="KW-0274">FAD</keyword>
<dbReference type="STRING" id="44941.A0A397WAU7"/>
<comment type="catalytic activity">
    <reaction evidence="20">
        <text>hypotaurine + NADPH + O2 + H(+) = taurine + NADP(+) + H2O</text>
        <dbReference type="Rhea" id="RHEA:69819"/>
        <dbReference type="ChEBI" id="CHEBI:15377"/>
        <dbReference type="ChEBI" id="CHEBI:15378"/>
        <dbReference type="ChEBI" id="CHEBI:15379"/>
        <dbReference type="ChEBI" id="CHEBI:57783"/>
        <dbReference type="ChEBI" id="CHEBI:57853"/>
        <dbReference type="ChEBI" id="CHEBI:58349"/>
        <dbReference type="ChEBI" id="CHEBI:507393"/>
        <dbReference type="EC" id="1.14.13.8"/>
    </reaction>
    <physiologicalReaction direction="left-to-right" evidence="20">
        <dbReference type="Rhea" id="RHEA:69820"/>
    </physiologicalReaction>
</comment>
<dbReference type="GO" id="GO:0034899">
    <property type="term" value="F:trimethylamine monooxygenase activity"/>
    <property type="evidence" value="ECO:0007669"/>
    <property type="project" value="UniProtKB-EC"/>
</dbReference>
<evidence type="ECO:0000256" key="10">
    <source>
        <dbReference type="ARBA" id="ARBA00023002"/>
    </source>
</evidence>
<comment type="subcellular location">
    <subcellularLocation>
        <location evidence="2">Endoplasmic reticulum membrane</location>
        <topology evidence="2">Single-pass membrane protein</topology>
    </subcellularLocation>
</comment>
<evidence type="ECO:0000313" key="25">
    <source>
        <dbReference type="Proteomes" id="UP000266673"/>
    </source>
</evidence>
<organism evidence="24 25">
    <name type="scientific">Gigaspora rosea</name>
    <dbReference type="NCBI Taxonomy" id="44941"/>
    <lineage>
        <taxon>Eukaryota</taxon>
        <taxon>Fungi</taxon>
        <taxon>Fungi incertae sedis</taxon>
        <taxon>Mucoromycota</taxon>
        <taxon>Glomeromycotina</taxon>
        <taxon>Glomeromycetes</taxon>
        <taxon>Diversisporales</taxon>
        <taxon>Gigasporaceae</taxon>
        <taxon>Gigaspora</taxon>
    </lineage>
</organism>
<evidence type="ECO:0000256" key="13">
    <source>
        <dbReference type="ARBA" id="ARBA00029725"/>
    </source>
</evidence>
<dbReference type="InterPro" id="IPR000960">
    <property type="entry name" value="Flavin_mOase"/>
</dbReference>
<evidence type="ECO:0000256" key="11">
    <source>
        <dbReference type="ARBA" id="ARBA00023033"/>
    </source>
</evidence>
<evidence type="ECO:0000256" key="21">
    <source>
        <dbReference type="ARBA" id="ARBA00048088"/>
    </source>
</evidence>
<comment type="function">
    <text evidence="18">Broad spectrum monooxygenase that catalyzes the oxygenation of a wide variety of nitrogen- and sulfur-containing compounds including xenobiotics. Catalyzes the S-oxygenation of hypotaurine to produce taurine, an organic osmolyte involved in cell volume regulation as well as a variety of cytoprotective and developmental processes. In vitro, catalyzes the N-oxygenation of trimethylamine (TMA) to produce trimethylamine N-oxide (TMAO) and could therefore participate to the detoxification of this compound that is generated by the action of gut microbiota from dietary precursors such as choline, choline containing compounds, betaine or L-carnitine.</text>
</comment>
<evidence type="ECO:0000256" key="22">
    <source>
        <dbReference type="ARBA" id="ARBA00049443"/>
    </source>
</evidence>
<evidence type="ECO:0000256" key="7">
    <source>
        <dbReference type="ARBA" id="ARBA00022827"/>
    </source>
</evidence>
<comment type="caution">
    <text evidence="24">The sequence shown here is derived from an EMBL/GenBank/DDBJ whole genome shotgun (WGS) entry which is preliminary data.</text>
</comment>
<dbReference type="GO" id="GO:0050660">
    <property type="term" value="F:flavin adenine dinucleotide binding"/>
    <property type="evidence" value="ECO:0007669"/>
    <property type="project" value="InterPro"/>
</dbReference>
<keyword evidence="6" id="KW-0256">Endoplasmic reticulum</keyword>
<keyword evidence="4" id="KW-0285">Flavoprotein</keyword>
<accession>A0A397WAU7</accession>
<evidence type="ECO:0000256" key="8">
    <source>
        <dbReference type="ARBA" id="ARBA00022857"/>
    </source>
</evidence>
<keyword evidence="25" id="KW-1185">Reference proteome</keyword>
<name>A0A397WAU7_9GLOM</name>
<dbReference type="OrthoDB" id="66881at2759"/>
<comment type="similarity">
    <text evidence="3">Belongs to the FMO family.</text>
</comment>
<evidence type="ECO:0000256" key="17">
    <source>
        <dbReference type="ARBA" id="ARBA00034561"/>
    </source>
</evidence>
<evidence type="ECO:0000256" key="14">
    <source>
        <dbReference type="ARBA" id="ARBA00034528"/>
    </source>
</evidence>
<comment type="cofactor">
    <cofactor evidence="1">
        <name>FAD</name>
        <dbReference type="ChEBI" id="CHEBI:57692"/>
    </cofactor>
</comment>
<evidence type="ECO:0000256" key="5">
    <source>
        <dbReference type="ARBA" id="ARBA00022692"/>
    </source>
</evidence>
<evidence type="ECO:0000256" key="18">
    <source>
        <dbReference type="ARBA" id="ARBA00045957"/>
    </source>
</evidence>
<dbReference type="InterPro" id="IPR050346">
    <property type="entry name" value="FMO-like"/>
</dbReference>
<dbReference type="GO" id="GO:0050661">
    <property type="term" value="F:NADP binding"/>
    <property type="evidence" value="ECO:0007669"/>
    <property type="project" value="InterPro"/>
</dbReference>
<comment type="catalytic activity">
    <reaction evidence="22">
        <text>N,N-dimethylaniline + NADPH + O2 + H(+) = N,N-dimethylaniline N-oxide + NADP(+) + H2O</text>
        <dbReference type="Rhea" id="RHEA:24468"/>
        <dbReference type="ChEBI" id="CHEBI:15377"/>
        <dbReference type="ChEBI" id="CHEBI:15378"/>
        <dbReference type="ChEBI" id="CHEBI:15379"/>
        <dbReference type="ChEBI" id="CHEBI:16269"/>
        <dbReference type="ChEBI" id="CHEBI:17735"/>
        <dbReference type="ChEBI" id="CHEBI:57783"/>
        <dbReference type="ChEBI" id="CHEBI:58349"/>
        <dbReference type="EC" id="1.14.13.8"/>
    </reaction>
    <physiologicalReaction direction="left-to-right" evidence="22">
        <dbReference type="Rhea" id="RHEA:24469"/>
    </physiologicalReaction>
</comment>
<dbReference type="Gene3D" id="3.50.50.60">
    <property type="entry name" value="FAD/NAD(P)-binding domain"/>
    <property type="match status" value="1"/>
</dbReference>
<evidence type="ECO:0000256" key="3">
    <source>
        <dbReference type="ARBA" id="ARBA00009183"/>
    </source>
</evidence>
<evidence type="ECO:0000256" key="16">
    <source>
        <dbReference type="ARBA" id="ARBA00034554"/>
    </source>
</evidence>
<evidence type="ECO:0000256" key="1">
    <source>
        <dbReference type="ARBA" id="ARBA00001974"/>
    </source>
</evidence>
<evidence type="ECO:0000256" key="23">
    <source>
        <dbReference type="SAM" id="Phobius"/>
    </source>
</evidence>
<dbReference type="InterPro" id="IPR020946">
    <property type="entry name" value="Flavin_mOase-like"/>
</dbReference>
<dbReference type="Proteomes" id="UP000266673">
    <property type="component" value="Unassembled WGS sequence"/>
</dbReference>
<evidence type="ECO:0000256" key="2">
    <source>
        <dbReference type="ARBA" id="ARBA00004389"/>
    </source>
</evidence>
<evidence type="ECO:0000256" key="6">
    <source>
        <dbReference type="ARBA" id="ARBA00022824"/>
    </source>
</evidence>
<keyword evidence="9 23" id="KW-1133">Transmembrane helix</keyword>
<dbReference type="EC" id="1.14.13.148" evidence="14"/>
<dbReference type="PIRSF" id="PIRSF000332">
    <property type="entry name" value="FMO"/>
    <property type="match status" value="1"/>
</dbReference>